<evidence type="ECO:0000313" key="15">
    <source>
        <dbReference type="RefSeq" id="XP_004373307.1"/>
    </source>
</evidence>
<dbReference type="GO" id="GO:0005930">
    <property type="term" value="C:axoneme"/>
    <property type="evidence" value="ECO:0007669"/>
    <property type="project" value="UniProtKB-SubCell"/>
</dbReference>
<keyword evidence="3" id="KW-0963">Cytoplasm</keyword>
<dbReference type="InterPro" id="IPR000435">
    <property type="entry name" value="Tektins"/>
</dbReference>
<comment type="function">
    <text evidence="12">Microtubule inner protein (MIP) part of the dynein-decorated doublet microtubules (DMTs) in cilia and flagellar axoneme. Forms filamentous polymers in the walls of ciliary and flagellar microtubules. Required for normal sperm mobility.</text>
</comment>
<proteinExistence type="inferred from homology"/>
<evidence type="ECO:0000256" key="10">
    <source>
        <dbReference type="ARBA" id="ARBA00046061"/>
    </source>
</evidence>
<keyword evidence="8" id="KW-0206">Cytoskeleton</keyword>
<comment type="subcellular location">
    <subcellularLocation>
        <location evidence="12">Cytoplasm</location>
        <location evidence="12">Cytoskeleton</location>
        <location evidence="12">Cilium axoneme</location>
    </subcellularLocation>
    <subcellularLocation>
        <location evidence="1">Cytoplasm</location>
        <location evidence="1">Cytoskeleton</location>
        <location evidence="1">Flagellum axoneme</location>
    </subcellularLocation>
</comment>
<keyword evidence="9 12" id="KW-0966">Cell projection</keyword>
<dbReference type="GO" id="GO:0005634">
    <property type="term" value="C:nucleus"/>
    <property type="evidence" value="ECO:0007669"/>
    <property type="project" value="TreeGrafter"/>
</dbReference>
<dbReference type="PANTHER" id="PTHR19960:SF23">
    <property type="entry name" value="TEKTIN-5"/>
    <property type="match status" value="1"/>
</dbReference>
<evidence type="ECO:0000256" key="2">
    <source>
        <dbReference type="ARBA" id="ARBA00007209"/>
    </source>
</evidence>
<comment type="similarity">
    <text evidence="2 12">Belongs to the tektin family.</text>
</comment>
<dbReference type="PANTHER" id="PTHR19960">
    <property type="entry name" value="TEKTIN"/>
    <property type="match status" value="1"/>
</dbReference>
<keyword evidence="7 12" id="KW-0969">Cilium</keyword>
<reference evidence="15" key="1">
    <citation type="submission" date="2025-08" db="UniProtKB">
        <authorList>
            <consortium name="RefSeq"/>
        </authorList>
    </citation>
    <scope>IDENTIFICATION</scope>
</reference>
<comment type="subunit">
    <text evidence="11">Microtubule inner protein component of sperm flagellar doublet microtubules. Interacts with TEKT3.</text>
</comment>
<dbReference type="Proteomes" id="UP000248480">
    <property type="component" value="Unplaced"/>
</dbReference>
<dbReference type="Pfam" id="PF03148">
    <property type="entry name" value="Tektin"/>
    <property type="match status" value="1"/>
</dbReference>
<dbReference type="AlphaFoldDB" id="A0A2Y9DEW8"/>
<evidence type="ECO:0000256" key="4">
    <source>
        <dbReference type="ARBA" id="ARBA00022843"/>
    </source>
</evidence>
<dbReference type="InterPro" id="IPR048256">
    <property type="entry name" value="Tektin-like"/>
</dbReference>
<evidence type="ECO:0000256" key="7">
    <source>
        <dbReference type="ARBA" id="ARBA00023069"/>
    </source>
</evidence>
<feature type="coiled-coil region" evidence="13">
    <location>
        <begin position="310"/>
        <end position="377"/>
    </location>
</feature>
<keyword evidence="5 12" id="KW-0282">Flagellum</keyword>
<dbReference type="OrthoDB" id="9886517at2759"/>
<dbReference type="GO" id="GO:0060271">
    <property type="term" value="P:cilium assembly"/>
    <property type="evidence" value="ECO:0007669"/>
    <property type="project" value="UniProtKB-UniRule"/>
</dbReference>
<dbReference type="STRING" id="127582.A0A2Y9DEW8"/>
<evidence type="ECO:0000256" key="8">
    <source>
        <dbReference type="ARBA" id="ARBA00023212"/>
    </source>
</evidence>
<evidence type="ECO:0000256" key="3">
    <source>
        <dbReference type="ARBA" id="ARBA00022490"/>
    </source>
</evidence>
<dbReference type="RefSeq" id="XP_004373307.1">
    <property type="nucleotide sequence ID" value="XM_004373250.1"/>
</dbReference>
<dbReference type="InParanoid" id="A0A2Y9DEW8"/>
<dbReference type="GO" id="GO:0036126">
    <property type="term" value="C:sperm flagellum"/>
    <property type="evidence" value="ECO:0007669"/>
    <property type="project" value="TreeGrafter"/>
</dbReference>
<sequence>MEFLGTSQTASYCGSKKACGLSALPPSVQTPVIQESYQPYYLPGYRYLNSWRPSLFCKVSSVQTCPDEGTMSHSALRPPTILPALRSALFSRYSPHDWDQSNQLQLRGAEASRLWAGRLMGDSMRLMQDKDQLTRQMQEGTCRNLGQRLSDIGFWKAELGYELERLLTENHSMDTVKKRLECAADEVNCPLQVALECLYHREKRIGIDLVHDMVEKNLIREVDLLKCCQEQMRKLAQRVDIQIRDNRDAQHALERDFEDKSSAQFIDEKCFNLRNTSDCISFFHGMEKVDGTISVPETWAKFSNDNIKHSQNMRANSIRLREEAENLLETLSDQMWKQFTNTNLAFNARISEVTDVKNKLQTQLAKTLQEIFQAENTITLLERSIMAKECPLKVAQTRLECRTRRPNVELCRDIPQFKLVNEVFTIDDTLQTLKLRLRETQDTLQLLVMTKSRLEHELAIKANTLCIDKEKCMGMRKTFPSTPRLAGYTCTAARPFTPCPVPVH</sequence>
<dbReference type="KEGG" id="tmu:101354821"/>
<organism evidence="14 15">
    <name type="scientific">Trichechus manatus latirostris</name>
    <name type="common">Florida manatee</name>
    <dbReference type="NCBI Taxonomy" id="127582"/>
    <lineage>
        <taxon>Eukaryota</taxon>
        <taxon>Metazoa</taxon>
        <taxon>Chordata</taxon>
        <taxon>Craniata</taxon>
        <taxon>Vertebrata</taxon>
        <taxon>Euteleostomi</taxon>
        <taxon>Mammalia</taxon>
        <taxon>Eutheria</taxon>
        <taxon>Afrotheria</taxon>
        <taxon>Sirenia</taxon>
        <taxon>Trichechidae</taxon>
        <taxon>Trichechus</taxon>
    </lineage>
</organism>
<keyword evidence="4" id="KW-0832">Ubl conjugation</keyword>
<evidence type="ECO:0000313" key="14">
    <source>
        <dbReference type="Proteomes" id="UP000248480"/>
    </source>
</evidence>
<evidence type="ECO:0000256" key="1">
    <source>
        <dbReference type="ARBA" id="ARBA00004611"/>
    </source>
</evidence>
<evidence type="ECO:0000256" key="9">
    <source>
        <dbReference type="ARBA" id="ARBA00023273"/>
    </source>
</evidence>
<evidence type="ECO:0000256" key="6">
    <source>
        <dbReference type="ARBA" id="ARBA00023054"/>
    </source>
</evidence>
<evidence type="ECO:0000256" key="12">
    <source>
        <dbReference type="RuleBase" id="RU367040"/>
    </source>
</evidence>
<keyword evidence="14" id="KW-1185">Reference proteome</keyword>
<dbReference type="GeneID" id="101354821"/>
<dbReference type="FunCoup" id="A0A2Y9DEW8">
    <property type="interactions" value="45"/>
</dbReference>
<evidence type="ECO:0000256" key="11">
    <source>
        <dbReference type="ARBA" id="ARBA00047089"/>
    </source>
</evidence>
<dbReference type="GO" id="GO:0015630">
    <property type="term" value="C:microtubule cytoskeleton"/>
    <property type="evidence" value="ECO:0007669"/>
    <property type="project" value="UniProtKB-UniRule"/>
</dbReference>
<protein>
    <recommendedName>
        <fullName evidence="12">Tektin</fullName>
    </recommendedName>
</protein>
<dbReference type="PRINTS" id="PR00511">
    <property type="entry name" value="TEKTIN"/>
</dbReference>
<gene>
    <name evidence="15" type="primary">TEKT5</name>
</gene>
<evidence type="ECO:0000256" key="13">
    <source>
        <dbReference type="SAM" id="Coils"/>
    </source>
</evidence>
<name>A0A2Y9DEW8_TRIMA</name>
<keyword evidence="6 13" id="KW-0175">Coiled coil</keyword>
<accession>A0A2Y9DEW8</accession>
<comment type="function">
    <text evidence="10">Sperm-specific microtubule inner protein (MIP) part of the dynein-decorated doublet microtubules (DMTs) in flagellar axoneme. Forms an extensive interaction network in different conformations that reinforces the helix bundle composed by other tektin proteins (TEKT1 to TEKT4) and MIPs to anchor the tektin bundle onto the tubulin wall of A-tubule of the sperm flagellum.</text>
</comment>
<evidence type="ECO:0000256" key="5">
    <source>
        <dbReference type="ARBA" id="ARBA00022846"/>
    </source>
</evidence>
<dbReference type="CTD" id="146279"/>
<dbReference type="GO" id="GO:0030317">
    <property type="term" value="P:flagellated sperm motility"/>
    <property type="evidence" value="ECO:0007669"/>
    <property type="project" value="UniProtKB-UniRule"/>
</dbReference>